<evidence type="ECO:0000313" key="2">
    <source>
        <dbReference type="EMBL" id="OGE53148.1"/>
    </source>
</evidence>
<dbReference type="Proteomes" id="UP000177622">
    <property type="component" value="Unassembled WGS sequence"/>
</dbReference>
<dbReference type="RefSeq" id="XP_022488587.1">
    <property type="nucleotide sequence ID" value="XM_022631534.1"/>
</dbReference>
<dbReference type="GeneID" id="34576268"/>
<feature type="compositionally biased region" description="Acidic residues" evidence="1">
    <location>
        <begin position="248"/>
        <end position="257"/>
    </location>
</feature>
<sequence>MASQTFSVLSGQLDWTAWKDSVRDHLSEIDHYAWDIIDGVAAYPQPMIEIPIVEEIAAQIAANNNISVTELTNEHAMSCYNNLTTNITPNQANYATMLGAWRRANNLGLQAIRASVTDIPLGIIMGMNSSRLAFLQLEEVYGKLRPDYEKVRAMYYDWSQMRFDDHEDPAVFVHCFREALAHIRCQPYFVHPSSEWLVLNTAIKDSRIGWEFLETLRMDNHGAEGWMSLVYEEFLEHAVDHQHQAPYEEYEEYDSEEDSRGSSEPNVFSDEPAAADSSLITK</sequence>
<accession>A0A1F5LIV7</accession>
<protein>
    <submittedName>
        <fullName evidence="2">Uncharacterized protein</fullName>
    </submittedName>
</protein>
<gene>
    <name evidence="2" type="ORF">PENARI_c008G08038</name>
</gene>
<evidence type="ECO:0000256" key="1">
    <source>
        <dbReference type="SAM" id="MobiDB-lite"/>
    </source>
</evidence>
<evidence type="ECO:0000313" key="3">
    <source>
        <dbReference type="Proteomes" id="UP000177622"/>
    </source>
</evidence>
<feature type="region of interest" description="Disordered" evidence="1">
    <location>
        <begin position="245"/>
        <end position="282"/>
    </location>
</feature>
<organism evidence="2 3">
    <name type="scientific">Penicillium arizonense</name>
    <dbReference type="NCBI Taxonomy" id="1835702"/>
    <lineage>
        <taxon>Eukaryota</taxon>
        <taxon>Fungi</taxon>
        <taxon>Dikarya</taxon>
        <taxon>Ascomycota</taxon>
        <taxon>Pezizomycotina</taxon>
        <taxon>Eurotiomycetes</taxon>
        <taxon>Eurotiomycetidae</taxon>
        <taxon>Eurotiales</taxon>
        <taxon>Aspergillaceae</taxon>
        <taxon>Penicillium</taxon>
    </lineage>
</organism>
<reference evidence="2 3" key="1">
    <citation type="journal article" date="2016" name="Sci. Rep.">
        <title>Penicillium arizonense, a new, genome sequenced fungal species, reveals a high chemical diversity in secreted metabolites.</title>
        <authorList>
            <person name="Grijseels S."/>
            <person name="Nielsen J.C."/>
            <person name="Randelovic M."/>
            <person name="Nielsen J."/>
            <person name="Nielsen K.F."/>
            <person name="Workman M."/>
            <person name="Frisvad J.C."/>
        </authorList>
    </citation>
    <scope>NUCLEOTIDE SEQUENCE [LARGE SCALE GENOMIC DNA]</scope>
    <source>
        <strain evidence="2 3">CBS 141311</strain>
    </source>
</reference>
<keyword evidence="3" id="KW-1185">Reference proteome</keyword>
<dbReference type="AlphaFoldDB" id="A0A1F5LIV7"/>
<comment type="caution">
    <text evidence="2">The sequence shown here is derived from an EMBL/GenBank/DDBJ whole genome shotgun (WGS) entry which is preliminary data.</text>
</comment>
<proteinExistence type="predicted"/>
<dbReference type="EMBL" id="LXJU01000008">
    <property type="protein sequence ID" value="OGE53148.1"/>
    <property type="molecule type" value="Genomic_DNA"/>
</dbReference>
<name>A0A1F5LIV7_PENAI</name>
<dbReference type="OrthoDB" id="4327949at2759"/>